<dbReference type="RefSeq" id="WP_014288981.1">
    <property type="nucleotide sequence ID" value="NC_016645.1"/>
</dbReference>
<dbReference type="InterPro" id="IPR001806">
    <property type="entry name" value="Small_GTPase"/>
</dbReference>
<dbReference type="eggNOG" id="arCOG00364">
    <property type="taxonomic scope" value="Archaea"/>
</dbReference>
<evidence type="ECO:0000313" key="2">
    <source>
        <dbReference type="Proteomes" id="UP000005867"/>
    </source>
</evidence>
<dbReference type="BioCyc" id="PSP1104324:GJSN-1712-MONOMER"/>
<dbReference type="OrthoDB" id="28467at2157"/>
<dbReference type="Pfam" id="PF00071">
    <property type="entry name" value="Ras"/>
    <property type="match status" value="1"/>
</dbReference>
<dbReference type="HOGENOM" id="CLU_144586_0_0_2"/>
<dbReference type="Proteomes" id="UP000005867">
    <property type="component" value="Chromosome"/>
</dbReference>
<dbReference type="GO" id="GO:0005525">
    <property type="term" value="F:GTP binding"/>
    <property type="evidence" value="ECO:0007669"/>
    <property type="project" value="InterPro"/>
</dbReference>
<accession>G7VGQ6</accession>
<gene>
    <name evidence="1" type="ORF">P186_1746</name>
</gene>
<proteinExistence type="predicted"/>
<keyword evidence="2" id="KW-1185">Reference proteome</keyword>
<evidence type="ECO:0000313" key="1">
    <source>
        <dbReference type="EMBL" id="AET33156.1"/>
    </source>
</evidence>
<sequence length="156" mass="17772">MRKYVIFVGVGGVGKTTLVYRLVSVRQAPPPTKRPGFYHAYLKGGSYYILDVPGQYVDEVVETISKMVFMYFDRALLVYDLTRRDTLQALYEIADRLCRFHKCISAKELWVVGNKRDLAVSLGVEHTPDLSTLGAQRYVKISAIHDPFDKLLELLP</sequence>
<dbReference type="KEGG" id="pyr:P186_1746"/>
<dbReference type="AlphaFoldDB" id="G7VGQ6"/>
<dbReference type="Gene3D" id="3.40.50.300">
    <property type="entry name" value="P-loop containing nucleotide triphosphate hydrolases"/>
    <property type="match status" value="1"/>
</dbReference>
<reference evidence="1 2" key="1">
    <citation type="journal article" date="2012" name="J. Bacteriol.">
        <title>Complete genome sequence of strain 1860, a crenarchaeon of the genus pyrobaculum able to grow with various electron acceptors.</title>
        <authorList>
            <person name="Mardanov A.V."/>
            <person name="Gumerov V.M."/>
            <person name="Slobodkina G.B."/>
            <person name="Beletsky A.V."/>
            <person name="Bonch-Osmolovskaya E.A."/>
            <person name="Ravin N.V."/>
            <person name="Skryabin K.G."/>
        </authorList>
    </citation>
    <scope>NUCLEOTIDE SEQUENCE [LARGE SCALE GENOMIC DNA]</scope>
    <source>
        <strain evidence="1 2">1860</strain>
    </source>
</reference>
<dbReference type="InterPro" id="IPR027417">
    <property type="entry name" value="P-loop_NTPase"/>
</dbReference>
<dbReference type="GeneID" id="11596244"/>
<name>G7VGQ6_9CREN</name>
<dbReference type="SUPFAM" id="SSF52540">
    <property type="entry name" value="P-loop containing nucleoside triphosphate hydrolases"/>
    <property type="match status" value="1"/>
</dbReference>
<dbReference type="EMBL" id="CP003098">
    <property type="protein sequence ID" value="AET33156.1"/>
    <property type="molecule type" value="Genomic_DNA"/>
</dbReference>
<dbReference type="PRINTS" id="PR00449">
    <property type="entry name" value="RASTRNSFRMNG"/>
</dbReference>
<dbReference type="CDD" id="cd00882">
    <property type="entry name" value="Ras_like_GTPase"/>
    <property type="match status" value="1"/>
</dbReference>
<dbReference type="STRING" id="1104324.P186_1746"/>
<organism evidence="1 2">
    <name type="scientific">Pyrobaculum ferrireducens</name>
    <dbReference type="NCBI Taxonomy" id="1104324"/>
    <lineage>
        <taxon>Archaea</taxon>
        <taxon>Thermoproteota</taxon>
        <taxon>Thermoprotei</taxon>
        <taxon>Thermoproteales</taxon>
        <taxon>Thermoproteaceae</taxon>
        <taxon>Pyrobaculum</taxon>
    </lineage>
</organism>
<protein>
    <submittedName>
        <fullName evidence="1">Miro domain protein</fullName>
    </submittedName>
</protein>
<dbReference type="GO" id="GO:0003924">
    <property type="term" value="F:GTPase activity"/>
    <property type="evidence" value="ECO:0007669"/>
    <property type="project" value="InterPro"/>
</dbReference>